<dbReference type="PROSITE" id="PS50893">
    <property type="entry name" value="ABC_TRANSPORTER_2"/>
    <property type="match status" value="1"/>
</dbReference>
<protein>
    <submittedName>
        <fullName evidence="5">ABC-2 type transport system ATP-binding protein</fullName>
    </submittedName>
</protein>
<dbReference type="PROSITE" id="PS00211">
    <property type="entry name" value="ABC_TRANSPORTER_1"/>
    <property type="match status" value="1"/>
</dbReference>
<dbReference type="PANTHER" id="PTHR42939">
    <property type="entry name" value="ABC TRANSPORTER ATP-BINDING PROTEIN ALBC-RELATED"/>
    <property type="match status" value="1"/>
</dbReference>
<evidence type="ECO:0000256" key="1">
    <source>
        <dbReference type="ARBA" id="ARBA00022448"/>
    </source>
</evidence>
<feature type="domain" description="ABC transporter" evidence="4">
    <location>
        <begin position="5"/>
        <end position="230"/>
    </location>
</feature>
<keyword evidence="6" id="KW-1185">Reference proteome</keyword>
<reference evidence="5 6" key="1">
    <citation type="submission" date="2016-11" db="EMBL/GenBank/DDBJ databases">
        <authorList>
            <person name="Jaros S."/>
            <person name="Januszkiewicz K."/>
            <person name="Wedrychowicz H."/>
        </authorList>
    </citation>
    <scope>NUCLEOTIDE SEQUENCE [LARGE SCALE GENOMIC DNA]</scope>
    <source>
        <strain evidence="5 6">DSM 14501</strain>
    </source>
</reference>
<evidence type="ECO:0000259" key="4">
    <source>
        <dbReference type="PROSITE" id="PS50893"/>
    </source>
</evidence>
<dbReference type="RefSeq" id="WP_072967019.1">
    <property type="nucleotide sequence ID" value="NZ_FRAJ01000010.1"/>
</dbReference>
<dbReference type="InterPro" id="IPR003439">
    <property type="entry name" value="ABC_transporter-like_ATP-bd"/>
</dbReference>
<evidence type="ECO:0000256" key="2">
    <source>
        <dbReference type="ARBA" id="ARBA00022741"/>
    </source>
</evidence>
<keyword evidence="1" id="KW-0813">Transport</keyword>
<dbReference type="SMART" id="SM00382">
    <property type="entry name" value="AAA"/>
    <property type="match status" value="1"/>
</dbReference>
<gene>
    <name evidence="5" type="ORF">SAMN02745883_01436</name>
</gene>
<evidence type="ECO:0000256" key="3">
    <source>
        <dbReference type="ARBA" id="ARBA00022840"/>
    </source>
</evidence>
<dbReference type="STRING" id="1121266.SAMN02745883_01436"/>
<accession>A0A1M6Q8B7</accession>
<dbReference type="PANTHER" id="PTHR42939:SF3">
    <property type="entry name" value="ABC TRANSPORTER ATP-BINDING COMPONENT"/>
    <property type="match status" value="1"/>
</dbReference>
<dbReference type="CDD" id="cd03230">
    <property type="entry name" value="ABC_DR_subfamily_A"/>
    <property type="match status" value="1"/>
</dbReference>
<dbReference type="Proteomes" id="UP000184082">
    <property type="component" value="Unassembled WGS sequence"/>
</dbReference>
<dbReference type="GO" id="GO:0016887">
    <property type="term" value="F:ATP hydrolysis activity"/>
    <property type="evidence" value="ECO:0007669"/>
    <property type="project" value="InterPro"/>
</dbReference>
<dbReference type="Pfam" id="PF00005">
    <property type="entry name" value="ABC_tran"/>
    <property type="match status" value="1"/>
</dbReference>
<dbReference type="AlphaFoldDB" id="A0A1M6Q8B7"/>
<dbReference type="EMBL" id="FRAJ01000010">
    <property type="protein sequence ID" value="SHK16519.1"/>
    <property type="molecule type" value="Genomic_DNA"/>
</dbReference>
<dbReference type="GO" id="GO:0005524">
    <property type="term" value="F:ATP binding"/>
    <property type="evidence" value="ECO:0007669"/>
    <property type="project" value="UniProtKB-KW"/>
</dbReference>
<keyword evidence="3 5" id="KW-0067">ATP-binding</keyword>
<dbReference type="InterPro" id="IPR051782">
    <property type="entry name" value="ABC_Transporter_VariousFunc"/>
</dbReference>
<dbReference type="InterPro" id="IPR027417">
    <property type="entry name" value="P-loop_NTPase"/>
</dbReference>
<dbReference type="InterPro" id="IPR017871">
    <property type="entry name" value="ABC_transporter-like_CS"/>
</dbReference>
<evidence type="ECO:0000313" key="6">
    <source>
        <dbReference type="Proteomes" id="UP000184082"/>
    </source>
</evidence>
<dbReference type="InterPro" id="IPR003593">
    <property type="entry name" value="AAA+_ATPase"/>
</dbReference>
<proteinExistence type="predicted"/>
<evidence type="ECO:0000313" key="5">
    <source>
        <dbReference type="EMBL" id="SHK16519.1"/>
    </source>
</evidence>
<organism evidence="5 6">
    <name type="scientific">Caminicella sporogenes DSM 14501</name>
    <dbReference type="NCBI Taxonomy" id="1121266"/>
    <lineage>
        <taxon>Bacteria</taxon>
        <taxon>Bacillati</taxon>
        <taxon>Bacillota</taxon>
        <taxon>Clostridia</taxon>
        <taxon>Peptostreptococcales</taxon>
        <taxon>Caminicellaceae</taxon>
        <taxon>Caminicella</taxon>
    </lineage>
</organism>
<sequence>MGHILELKNVRKEYKDFTLKDISFTLDRGYIMGYIGPNGAGKSTTIKLIMNLLKKDDGEIRIFGLDNIKHEREIKQRIGFIYDQNHFYDELTLKQMKKIISNFYSNWDDNLYREYIKRFNLREDKKIKELSKGMQMKFSLVLALSHNAELIIMDEPTSGLDPVFRSELLDILMDIIQDENKAIFFSTHITTDLEKVADYITFINDGKLVFSKAKDEILDEYGIVKGSKDILTEELKENFIGIRDNKFGFEALTAKADKLKRIYKDNLIIERASLDDIMLFTIRGNDKNV</sequence>
<keyword evidence="2" id="KW-0547">Nucleotide-binding</keyword>
<dbReference type="SUPFAM" id="SSF52540">
    <property type="entry name" value="P-loop containing nucleoside triphosphate hydrolases"/>
    <property type="match status" value="1"/>
</dbReference>
<dbReference type="Gene3D" id="3.40.50.300">
    <property type="entry name" value="P-loop containing nucleotide triphosphate hydrolases"/>
    <property type="match status" value="1"/>
</dbReference>
<name>A0A1M6Q8B7_9FIRM</name>